<dbReference type="RefSeq" id="WP_231796067.1">
    <property type="nucleotide sequence ID" value="NZ_JAJPDJ010000073.1"/>
</dbReference>
<proteinExistence type="predicted"/>
<gene>
    <name evidence="3" type="ORF">LTY59_09975</name>
</gene>
<evidence type="ECO:0000313" key="4">
    <source>
        <dbReference type="Proteomes" id="UP001200032"/>
    </source>
</evidence>
<dbReference type="EMBL" id="JAJPDJ010000073">
    <property type="protein sequence ID" value="MCD7139526.1"/>
    <property type="molecule type" value="Genomic_DNA"/>
</dbReference>
<accession>A0ABS8REQ4</accession>
<evidence type="ECO:0000256" key="2">
    <source>
        <dbReference type="SAM" id="SignalP"/>
    </source>
</evidence>
<protein>
    <recommendedName>
        <fullName evidence="5">DUF5067 domain-containing protein</fullName>
    </recommendedName>
</protein>
<comment type="caution">
    <text evidence="3">The sequence shown here is derived from an EMBL/GenBank/DDBJ whole genome shotgun (WGS) entry which is preliminary data.</text>
</comment>
<keyword evidence="2" id="KW-0732">Signal</keyword>
<evidence type="ECO:0008006" key="5">
    <source>
        <dbReference type="Google" id="ProtNLM"/>
    </source>
</evidence>
<dbReference type="PROSITE" id="PS51257">
    <property type="entry name" value="PROKAR_LIPOPROTEIN"/>
    <property type="match status" value="1"/>
</dbReference>
<feature type="signal peptide" evidence="2">
    <location>
        <begin position="1"/>
        <end position="25"/>
    </location>
</feature>
<name>A0ABS8REQ4_9LACO</name>
<organism evidence="3 4">
    <name type="scientific">Limosilactobacillus balticus</name>
    <dbReference type="NCBI Taxonomy" id="2759747"/>
    <lineage>
        <taxon>Bacteria</taxon>
        <taxon>Bacillati</taxon>
        <taxon>Bacillota</taxon>
        <taxon>Bacilli</taxon>
        <taxon>Lactobacillales</taxon>
        <taxon>Lactobacillaceae</taxon>
        <taxon>Limosilactobacillus</taxon>
    </lineage>
</organism>
<feature type="chain" id="PRO_5046348393" description="DUF5067 domain-containing protein" evidence="2">
    <location>
        <begin position="26"/>
        <end position="335"/>
    </location>
</feature>
<dbReference type="Proteomes" id="UP001200032">
    <property type="component" value="Unassembled WGS sequence"/>
</dbReference>
<feature type="region of interest" description="Disordered" evidence="1">
    <location>
        <begin position="288"/>
        <end position="335"/>
    </location>
</feature>
<keyword evidence="4" id="KW-1185">Reference proteome</keyword>
<evidence type="ECO:0000256" key="1">
    <source>
        <dbReference type="SAM" id="MobiDB-lite"/>
    </source>
</evidence>
<reference evidence="3 4" key="1">
    <citation type="submission" date="2021-12" db="EMBL/GenBank/DDBJ databases">
        <title>A phylogenomic analysis of Limosilactobacillus reuteri reveals ancient and stable evolutionary relationships with rodents and birds and zoonotic transmission to humans.</title>
        <authorList>
            <person name="Li F."/>
            <person name="Li X."/>
            <person name="Cheng C."/>
            <person name="Tollenaar S."/>
            <person name="Zhang J.S."/>
            <person name="Simpson D."/>
            <person name="Tasseva G."/>
            <person name="Perez-Munoz M.E."/>
            <person name="Frese S."/>
            <person name="Gaenzle M.G."/>
            <person name="Walter J."/>
            <person name="Zheng J."/>
        </authorList>
    </citation>
    <scope>NUCLEOTIDE SEQUENCE [LARGE SCALE GENOMIC DNA]</scope>
    <source>
        <strain evidence="3 4">WF-AF5-A</strain>
    </source>
</reference>
<sequence length="335" mass="37448">MKKRMTLALSLLALTLLVLTGCAKKIDGIKVYETKVSEKTSAVPGKGYAHELIKLSGTTSAPNGYDVLIMTKHSEQTVFSNTANMKGSVKVSDGKFTGYIDPTLIDKKAKKGTNLKYYAIAVKSKKSLSEKERNSLIRNAPKKFKETATKLTFDPEDGYVKSMVTNVLNNQVTVEKKAKTVYAVTPKKNSTYEDKVSKALYGDKDKQDELTGTLDGISQELKTSKGRVTLVLINPENHKRFLYASVNGKQKYNAFKNTTEDTEADEAVADDGEEYDFEIIEEWWIEEDYWEETEYDDGDDTDYSSDDSDDDSTDDETSDDSDTTDDVDTDITDEE</sequence>
<evidence type="ECO:0000313" key="3">
    <source>
        <dbReference type="EMBL" id="MCD7139526.1"/>
    </source>
</evidence>